<feature type="transmembrane region" description="Helical" evidence="4">
    <location>
        <begin position="351"/>
        <end position="369"/>
    </location>
</feature>
<keyword evidence="4" id="KW-1133">Transmembrane helix</keyword>
<keyword evidence="4" id="KW-0472">Membrane</keyword>
<evidence type="ECO:0000256" key="4">
    <source>
        <dbReference type="SAM" id="Phobius"/>
    </source>
</evidence>
<name>A0A1G2P5C1_9BACT</name>
<dbReference type="InterPro" id="IPR029044">
    <property type="entry name" value="Nucleotide-diphossugar_trans"/>
</dbReference>
<feature type="transmembrane region" description="Helical" evidence="4">
    <location>
        <begin position="6"/>
        <end position="27"/>
    </location>
</feature>
<evidence type="ECO:0000256" key="3">
    <source>
        <dbReference type="ARBA" id="ARBA00022679"/>
    </source>
</evidence>
<evidence type="ECO:0000256" key="1">
    <source>
        <dbReference type="ARBA" id="ARBA00006739"/>
    </source>
</evidence>
<feature type="transmembrane region" description="Helical" evidence="4">
    <location>
        <begin position="381"/>
        <end position="401"/>
    </location>
</feature>
<gene>
    <name evidence="5" type="ORF">A3G52_03125</name>
</gene>
<reference evidence="5 6" key="1">
    <citation type="journal article" date="2016" name="Nat. Commun.">
        <title>Thousands of microbial genomes shed light on interconnected biogeochemical processes in an aquifer system.</title>
        <authorList>
            <person name="Anantharaman K."/>
            <person name="Brown C.T."/>
            <person name="Hug L.A."/>
            <person name="Sharon I."/>
            <person name="Castelle C.J."/>
            <person name="Probst A.J."/>
            <person name="Thomas B.C."/>
            <person name="Singh A."/>
            <person name="Wilkins M.J."/>
            <person name="Karaoz U."/>
            <person name="Brodie E.L."/>
            <person name="Williams K.H."/>
            <person name="Hubbard S.S."/>
            <person name="Banfield J.F."/>
        </authorList>
    </citation>
    <scope>NUCLEOTIDE SEQUENCE [LARGE SCALE GENOMIC DNA]</scope>
</reference>
<dbReference type="SUPFAM" id="SSF53448">
    <property type="entry name" value="Nucleotide-diphospho-sugar transferases"/>
    <property type="match status" value="1"/>
</dbReference>
<dbReference type="Gene3D" id="3.90.550.10">
    <property type="entry name" value="Spore Coat Polysaccharide Biosynthesis Protein SpsA, Chain A"/>
    <property type="match status" value="1"/>
</dbReference>
<sequence>MDILNGLPIHLFIFISLYFEVFLMITYMERRKLIKSEENQLSVGNLPSCTIIVPCFNEESTIANTLQSLLELDYPKNKLCIVAVNDGSTDETPLILKSYEKFENITIYHKENGGKHTALNLGLDKTQTELVGCLDADSYVHKDALKKIAVYFDDSDTMAVTPSIRVHNPKNIFEKIQNIEYNYGSFVRKIFSHMNCLYVTPGPFSIFRRSVFTDIGFYKPAHNTEDIEIALRMQSHKFKIKNCHKAFVDTTTPRTFVTLYKQRLRWTYGFIRNALDYKHMFFRREHGNLGLFALPLAPIYIISALYIMFTLLFNVLEYALEYIARVRVTGIQAGWPQFNLDWYFVNTDTKTFLWGVSLLLLVTIIILGHRFADKKVKLMDFVYTFILYGIISPSWLFISIYKTLFRKKTTWR</sequence>
<protein>
    <recommendedName>
        <fullName evidence="7">Glycosyltransferase 2-like domain-containing protein</fullName>
    </recommendedName>
</protein>
<keyword evidence="3" id="KW-0808">Transferase</keyword>
<evidence type="ECO:0008006" key="7">
    <source>
        <dbReference type="Google" id="ProtNLM"/>
    </source>
</evidence>
<dbReference type="Proteomes" id="UP000177269">
    <property type="component" value="Unassembled WGS sequence"/>
</dbReference>
<dbReference type="AlphaFoldDB" id="A0A1G2P5C1"/>
<dbReference type="GO" id="GO:0016757">
    <property type="term" value="F:glycosyltransferase activity"/>
    <property type="evidence" value="ECO:0007669"/>
    <property type="project" value="UniProtKB-KW"/>
</dbReference>
<organism evidence="5 6">
    <name type="scientific">Candidatus Taylorbacteria bacterium RIFCSPLOWO2_12_FULL_43_20</name>
    <dbReference type="NCBI Taxonomy" id="1802332"/>
    <lineage>
        <taxon>Bacteria</taxon>
        <taxon>Candidatus Tayloriibacteriota</taxon>
    </lineage>
</organism>
<evidence type="ECO:0000313" key="6">
    <source>
        <dbReference type="Proteomes" id="UP000177269"/>
    </source>
</evidence>
<dbReference type="PANTHER" id="PTHR43630">
    <property type="entry name" value="POLY-BETA-1,6-N-ACETYL-D-GLUCOSAMINE SYNTHASE"/>
    <property type="match status" value="1"/>
</dbReference>
<evidence type="ECO:0000313" key="5">
    <source>
        <dbReference type="EMBL" id="OHA42771.1"/>
    </source>
</evidence>
<comment type="caution">
    <text evidence="5">The sequence shown here is derived from an EMBL/GenBank/DDBJ whole genome shotgun (WGS) entry which is preliminary data.</text>
</comment>
<dbReference type="EMBL" id="MHSK01000006">
    <property type="protein sequence ID" value="OHA42771.1"/>
    <property type="molecule type" value="Genomic_DNA"/>
</dbReference>
<keyword evidence="4" id="KW-0812">Transmembrane</keyword>
<proteinExistence type="inferred from homology"/>
<dbReference type="PANTHER" id="PTHR43630:SF1">
    <property type="entry name" value="POLY-BETA-1,6-N-ACETYL-D-GLUCOSAMINE SYNTHASE"/>
    <property type="match status" value="1"/>
</dbReference>
<accession>A0A1G2P5C1</accession>
<keyword evidence="2" id="KW-0328">Glycosyltransferase</keyword>
<comment type="similarity">
    <text evidence="1">Belongs to the glycosyltransferase 2 family.</text>
</comment>
<evidence type="ECO:0000256" key="2">
    <source>
        <dbReference type="ARBA" id="ARBA00022676"/>
    </source>
</evidence>
<feature type="transmembrane region" description="Helical" evidence="4">
    <location>
        <begin position="289"/>
        <end position="313"/>
    </location>
</feature>
<dbReference type="Pfam" id="PF13641">
    <property type="entry name" value="Glyco_tranf_2_3"/>
    <property type="match status" value="1"/>
</dbReference>
<dbReference type="CDD" id="cd06423">
    <property type="entry name" value="CESA_like"/>
    <property type="match status" value="1"/>
</dbReference>